<reference evidence="1" key="1">
    <citation type="journal article" date="2020" name="Nature">
        <title>Giant virus diversity and host interactions through global metagenomics.</title>
        <authorList>
            <person name="Schulz F."/>
            <person name="Roux S."/>
            <person name="Paez-Espino D."/>
            <person name="Jungbluth S."/>
            <person name="Walsh D.A."/>
            <person name="Denef V.J."/>
            <person name="McMahon K.D."/>
            <person name="Konstantinidis K.T."/>
            <person name="Eloe-Fadrosh E.A."/>
            <person name="Kyrpides N.C."/>
            <person name="Woyke T."/>
        </authorList>
    </citation>
    <scope>NUCLEOTIDE SEQUENCE</scope>
    <source>
        <strain evidence="1">GVMAG-S-3300013006-158</strain>
    </source>
</reference>
<organism evidence="1">
    <name type="scientific">viral metagenome</name>
    <dbReference type="NCBI Taxonomy" id="1070528"/>
    <lineage>
        <taxon>unclassified sequences</taxon>
        <taxon>metagenomes</taxon>
        <taxon>organismal metagenomes</taxon>
    </lineage>
</organism>
<accession>A0A6C0KQK8</accession>
<dbReference type="EMBL" id="MN740936">
    <property type="protein sequence ID" value="QHU18618.1"/>
    <property type="molecule type" value="Genomic_DNA"/>
</dbReference>
<evidence type="ECO:0000313" key="1">
    <source>
        <dbReference type="EMBL" id="QHU18618.1"/>
    </source>
</evidence>
<sequence>MKILLYNTYHNGDLFFNQSIVRTLCKKNPNHSFTVVCRYNSYIFSEIQNLTISHDVQEFISRESNLYFVIDNETIAINIWIGALFMNPAITNTTLPDLECNMSGYVKAFQSVLFHIHHELDIKIEVDEYDTMTYMPIIPKTDMSLFQDWYHNRDTTRTYVFYYNYLPKSGQYIPIQNHDVFVFELANIYPHHTFLIPTISPELEMKLHESDIKNVIDCYKQFGLHENITCDNLCALEHILQVCDYSIHFDIGACFYYLNQSSITSKNTIIHVGKDSYYYDNMYTNYSDFLKHKWTFLQADDAAGVHLKLKDIL</sequence>
<dbReference type="AlphaFoldDB" id="A0A6C0KQK8"/>
<protein>
    <recommendedName>
        <fullName evidence="2">Glycosyltransferase</fullName>
    </recommendedName>
</protein>
<proteinExistence type="predicted"/>
<name>A0A6C0KQK8_9ZZZZ</name>
<evidence type="ECO:0008006" key="2">
    <source>
        <dbReference type="Google" id="ProtNLM"/>
    </source>
</evidence>